<dbReference type="STRING" id="1130798.LBLM1_03445"/>
<dbReference type="HOGENOM" id="CLU_057851_0_0_9"/>
<dbReference type="KEGG" id="lmu:LBLM1_03445"/>
<gene>
    <name evidence="6" type="ORF">LBLM1_03445</name>
</gene>
<dbReference type="EC" id="2.3.1.30" evidence="4"/>
<evidence type="ECO:0000256" key="3">
    <source>
        <dbReference type="ARBA" id="ARBA00023315"/>
    </source>
</evidence>
<dbReference type="EMBL" id="CP011013">
    <property type="protein sequence ID" value="AJT50208.1"/>
    <property type="molecule type" value="Genomic_DNA"/>
</dbReference>
<dbReference type="GO" id="GO:0006535">
    <property type="term" value="P:cysteine biosynthetic process from serine"/>
    <property type="evidence" value="ECO:0007669"/>
    <property type="project" value="UniProtKB-UniRule"/>
</dbReference>
<name>A0A0D4CJB2_LIMMU</name>
<sequence>MTNPRLKIGILNLMHDKAATQQRFSSIFKALDPTVELTFFYPVDHYRNRPVPKLVQQISEPLDLNKVSQLQGFIITGAPIEQIPFAQVEYHDEVTRLIDTLVDLNIPQLYICWGAMAAANYLYGIEKRQLTKKYFGVFDNEVLVETPVLNGLTIPFPAPHARYAELDHDQIRQTPGLTINAVSSDDYLLSLTGSDNQDFLFAHLEYDRLALLAEYQRETAAHPDRHYALPKNYFKDINTLTDPQFKWEKVQQLYFKNWLQKTAEYSQNALTIA</sequence>
<evidence type="ECO:0000256" key="4">
    <source>
        <dbReference type="HAMAP-Rule" id="MF_00295"/>
    </source>
</evidence>
<comment type="function">
    <text evidence="4">Transfers an acetyl group from acetyl-CoA to L-serine, forming acetyl-L-serine.</text>
</comment>
<comment type="subcellular location">
    <subcellularLocation>
        <location evidence="4">Cytoplasm</location>
    </subcellularLocation>
</comment>
<dbReference type="UniPathway" id="UPA00136">
    <property type="reaction ID" value="UER00199"/>
</dbReference>
<dbReference type="RefSeq" id="WP_006499569.1">
    <property type="nucleotide sequence ID" value="NZ_CP011013.1"/>
</dbReference>
<proteinExistence type="inferred from homology"/>
<dbReference type="InterPro" id="IPR033752">
    <property type="entry name" value="MetA_family"/>
</dbReference>
<reference evidence="6 7" key="1">
    <citation type="journal article" date="2012" name="J. Bacteriol.">
        <title>Genome sequence of Lactobacillus mucosae LM1, isolated from piglet feces.</title>
        <authorList>
            <person name="Lee J.H."/>
            <person name="Valeriano V.D."/>
            <person name="Shin Y.R."/>
            <person name="Chae J.P."/>
            <person name="Kim G.B."/>
            <person name="Ham J.S."/>
            <person name="Chun J."/>
            <person name="Kang D.K."/>
        </authorList>
    </citation>
    <scope>NUCLEOTIDE SEQUENCE [LARGE SCALE GENOMIC DNA]</scope>
    <source>
        <strain evidence="6 7">LM1</strain>
    </source>
</reference>
<keyword evidence="2 4" id="KW-0808">Transferase</keyword>
<evidence type="ECO:0000313" key="7">
    <source>
        <dbReference type="Proteomes" id="UP000003645"/>
    </source>
</evidence>
<dbReference type="Proteomes" id="UP000003645">
    <property type="component" value="Chromosome"/>
</dbReference>
<dbReference type="GO" id="GO:0005737">
    <property type="term" value="C:cytoplasm"/>
    <property type="evidence" value="ECO:0007669"/>
    <property type="project" value="UniProtKB-SubCell"/>
</dbReference>
<comment type="caution">
    <text evidence="4">Lacks conserved residue(s) required for the propagation of feature annotation.</text>
</comment>
<evidence type="ECO:0000256" key="2">
    <source>
        <dbReference type="ARBA" id="ARBA00022679"/>
    </source>
</evidence>
<feature type="site" description="Important for substrate specificity" evidence="4">
    <location>
        <position position="161"/>
    </location>
</feature>
<keyword evidence="1 4" id="KW-0028">Amino-acid biosynthesis</keyword>
<keyword evidence="4" id="KW-0198">Cysteine biosynthesis</keyword>
<dbReference type="GO" id="GO:0008899">
    <property type="term" value="F:homoserine O-succinyltransferase activity"/>
    <property type="evidence" value="ECO:0007669"/>
    <property type="project" value="TreeGrafter"/>
</dbReference>
<keyword evidence="4" id="KW-0963">Cytoplasm</keyword>
<feature type="active site" evidence="4">
    <location>
        <position position="205"/>
    </location>
</feature>
<organism evidence="6 7">
    <name type="scientific">Limosilactobacillus mucosae LM1</name>
    <dbReference type="NCBI Taxonomy" id="1130798"/>
    <lineage>
        <taxon>Bacteria</taxon>
        <taxon>Bacillati</taxon>
        <taxon>Bacillota</taxon>
        <taxon>Bacilli</taxon>
        <taxon>Lactobacillales</taxon>
        <taxon>Lactobacillaceae</taxon>
        <taxon>Limosilactobacillus</taxon>
    </lineage>
</organism>
<feature type="binding site" evidence="4">
    <location>
        <position position="133"/>
    </location>
    <ligand>
        <name>substrate</name>
    </ligand>
</feature>
<keyword evidence="3 4" id="KW-0012">Acyltransferase</keyword>
<dbReference type="PIRSF" id="PIRSF000450">
    <property type="entry name" value="H_ser_succinyltr"/>
    <property type="match status" value="1"/>
</dbReference>
<feature type="active site" description="Proton acceptor" evidence="4">
    <location>
        <position position="203"/>
    </location>
</feature>
<dbReference type="PANTHER" id="PTHR20919">
    <property type="entry name" value="HOMOSERINE O-SUCCINYLTRANSFERASE"/>
    <property type="match status" value="1"/>
</dbReference>
<dbReference type="Pfam" id="PF04204">
    <property type="entry name" value="HTS"/>
    <property type="match status" value="1"/>
</dbReference>
<dbReference type="PANTHER" id="PTHR20919:SF0">
    <property type="entry name" value="HOMOSERINE O-SUCCINYLTRANSFERASE"/>
    <property type="match status" value="1"/>
</dbReference>
<comment type="catalytic activity">
    <reaction evidence="4">
        <text>L-serine + acetyl-CoA = O-acetyl-L-serine + CoA</text>
        <dbReference type="Rhea" id="RHEA:24560"/>
        <dbReference type="ChEBI" id="CHEBI:33384"/>
        <dbReference type="ChEBI" id="CHEBI:57287"/>
        <dbReference type="ChEBI" id="CHEBI:57288"/>
        <dbReference type="ChEBI" id="CHEBI:58340"/>
        <dbReference type="EC" id="2.3.1.30"/>
    </reaction>
</comment>
<feature type="site" description="Important for acyl-CoA specificity" evidence="4">
    <location>
        <position position="81"/>
    </location>
</feature>
<comment type="similarity">
    <text evidence="4">Belongs to the MetA family.</text>
</comment>
<evidence type="ECO:0000313" key="6">
    <source>
        <dbReference type="EMBL" id="AJT50208.1"/>
    </source>
</evidence>
<evidence type="ECO:0000256" key="1">
    <source>
        <dbReference type="ARBA" id="ARBA00022605"/>
    </source>
</evidence>
<dbReference type="AlphaFoldDB" id="A0A0D4CJB2"/>
<accession>A0A0D4CJB2</accession>
<dbReference type="OrthoDB" id="9772423at2"/>
<feature type="binding site" evidence="4">
    <location>
        <position position="217"/>
    </location>
    <ligand>
        <name>substrate</name>
    </ligand>
</feature>
<dbReference type="SUPFAM" id="SSF52317">
    <property type="entry name" value="Class I glutamine amidotransferase-like"/>
    <property type="match status" value="1"/>
</dbReference>
<dbReference type="Gene3D" id="3.40.50.880">
    <property type="match status" value="1"/>
</dbReference>
<keyword evidence="7" id="KW-1185">Reference proteome</keyword>
<comment type="pathway">
    <text evidence="4">Amino-acid biosynthesis; L-cysteine biosynthesis; L-cysteine from L-serine: step 1/2.</text>
</comment>
<protein>
    <recommendedName>
        <fullName evidence="4">Serine O-acetyltransferase</fullName>
        <shortName evidence="4">SAT</shortName>
        <ecNumber evidence="4">2.3.1.30</ecNumber>
    </recommendedName>
</protein>
<feature type="active site" description="Acyl-thioester intermediate" evidence="4 5">
    <location>
        <position position="112"/>
    </location>
</feature>
<dbReference type="GO" id="GO:0009001">
    <property type="term" value="F:serine O-acetyltransferase activity"/>
    <property type="evidence" value="ECO:0007669"/>
    <property type="project" value="UniProtKB-UniRule"/>
</dbReference>
<evidence type="ECO:0000256" key="5">
    <source>
        <dbReference type="PIRSR" id="PIRSR000450-1"/>
    </source>
</evidence>
<dbReference type="HAMAP" id="MF_00295">
    <property type="entry name" value="MetA_acyltransf"/>
    <property type="match status" value="1"/>
</dbReference>
<dbReference type="InterPro" id="IPR029062">
    <property type="entry name" value="Class_I_gatase-like"/>
</dbReference>